<evidence type="ECO:0000313" key="6">
    <source>
        <dbReference type="WBParaSite" id="DME_0000659401-mRNA-1"/>
    </source>
</evidence>
<name>A0A0N4UGH3_DRAME</name>
<proteinExistence type="inferred from homology"/>
<dbReference type="SUPFAM" id="SSF56994">
    <property type="entry name" value="Insulin-like"/>
    <property type="match status" value="1"/>
</dbReference>
<dbReference type="Proteomes" id="UP000274756">
    <property type="component" value="Unassembled WGS sequence"/>
</dbReference>
<dbReference type="Gene3D" id="1.10.100.10">
    <property type="entry name" value="Insulin-like"/>
    <property type="match status" value="1"/>
</dbReference>
<evidence type="ECO:0000313" key="3">
    <source>
        <dbReference type="EMBL" id="VDN51350.1"/>
    </source>
</evidence>
<reference evidence="6" key="1">
    <citation type="submission" date="2017-02" db="UniProtKB">
        <authorList>
            <consortium name="WormBaseParasite"/>
        </authorList>
    </citation>
    <scope>IDENTIFICATION</scope>
</reference>
<dbReference type="InterPro" id="IPR036438">
    <property type="entry name" value="Insulin-like_sf"/>
</dbReference>
<evidence type="ECO:0000313" key="4">
    <source>
        <dbReference type="Proteomes" id="UP000038040"/>
    </source>
</evidence>
<keyword evidence="5" id="KW-1185">Reference proteome</keyword>
<evidence type="ECO:0000256" key="1">
    <source>
        <dbReference type="ARBA" id="ARBA00009034"/>
    </source>
</evidence>
<dbReference type="WBParaSite" id="DME_0000659401-mRNA-1">
    <property type="protein sequence ID" value="DME_0000659401-mRNA-1"/>
    <property type="gene ID" value="DME_0000659401"/>
</dbReference>
<dbReference type="EMBL" id="UYYG01000018">
    <property type="protein sequence ID" value="VDN51350.1"/>
    <property type="molecule type" value="Genomic_DNA"/>
</dbReference>
<comment type="similarity">
    <text evidence="1">Belongs to the insulin family.</text>
</comment>
<dbReference type="PROSITE" id="PS00262">
    <property type="entry name" value="INSULIN"/>
    <property type="match status" value="1"/>
</dbReference>
<accession>A0A0N4UGH3</accession>
<dbReference type="OrthoDB" id="5784897at2759"/>
<organism evidence="4 6">
    <name type="scientific">Dracunculus medinensis</name>
    <name type="common">Guinea worm</name>
    <dbReference type="NCBI Taxonomy" id="318479"/>
    <lineage>
        <taxon>Eukaryota</taxon>
        <taxon>Metazoa</taxon>
        <taxon>Ecdysozoa</taxon>
        <taxon>Nematoda</taxon>
        <taxon>Chromadorea</taxon>
        <taxon>Rhabditida</taxon>
        <taxon>Spirurina</taxon>
        <taxon>Dracunculoidea</taxon>
        <taxon>Dracunculidae</taxon>
        <taxon>Dracunculus</taxon>
    </lineage>
</organism>
<keyword evidence="2" id="KW-0732">Signal</keyword>
<dbReference type="Proteomes" id="UP000038040">
    <property type="component" value="Unplaced"/>
</dbReference>
<evidence type="ECO:0000256" key="2">
    <source>
        <dbReference type="ARBA" id="ARBA00022729"/>
    </source>
</evidence>
<dbReference type="InterPro" id="IPR022353">
    <property type="entry name" value="Insulin_CS"/>
</dbReference>
<evidence type="ECO:0000313" key="5">
    <source>
        <dbReference type="Proteomes" id="UP000274756"/>
    </source>
</evidence>
<dbReference type="AlphaFoldDB" id="A0A0N4UGH3"/>
<protein>
    <submittedName>
        <fullName evidence="6">IlGF domain-containing protein</fullName>
    </submittedName>
</protein>
<sequence>MLISAYTFSSLQAHTIIAGLADLIEAGGLSFFEAYQMACPMRRKRTTTNLGETKYRKATLKELMEICCIRGCDIADLSGYCGPFNS</sequence>
<reference evidence="3 5" key="2">
    <citation type="submission" date="2018-11" db="EMBL/GenBank/DDBJ databases">
        <authorList>
            <consortium name="Pathogen Informatics"/>
        </authorList>
    </citation>
    <scope>NUCLEOTIDE SEQUENCE [LARGE SCALE GENOMIC DNA]</scope>
</reference>
<gene>
    <name evidence="3" type="ORF">DME_LOCUS1323</name>
</gene>